<gene>
    <name evidence="2" type="ORF">PLEPLA_LOCUS46001</name>
</gene>
<sequence length="68" mass="7143">MTGRSDEVFAVSEAEGEPGLNGGSNEGGGGERHACSLTPLVNTSVRFKMILDLDSPQLNVHGSQKMIL</sequence>
<feature type="compositionally biased region" description="Gly residues" evidence="1">
    <location>
        <begin position="19"/>
        <end position="28"/>
    </location>
</feature>
<evidence type="ECO:0000313" key="3">
    <source>
        <dbReference type="Proteomes" id="UP001153269"/>
    </source>
</evidence>
<evidence type="ECO:0000313" key="2">
    <source>
        <dbReference type="EMBL" id="CAB1458172.1"/>
    </source>
</evidence>
<organism evidence="2 3">
    <name type="scientific">Pleuronectes platessa</name>
    <name type="common">European plaice</name>
    <dbReference type="NCBI Taxonomy" id="8262"/>
    <lineage>
        <taxon>Eukaryota</taxon>
        <taxon>Metazoa</taxon>
        <taxon>Chordata</taxon>
        <taxon>Craniata</taxon>
        <taxon>Vertebrata</taxon>
        <taxon>Euteleostomi</taxon>
        <taxon>Actinopterygii</taxon>
        <taxon>Neopterygii</taxon>
        <taxon>Teleostei</taxon>
        <taxon>Neoteleostei</taxon>
        <taxon>Acanthomorphata</taxon>
        <taxon>Carangaria</taxon>
        <taxon>Pleuronectiformes</taxon>
        <taxon>Pleuronectoidei</taxon>
        <taxon>Pleuronectidae</taxon>
        <taxon>Pleuronectes</taxon>
    </lineage>
</organism>
<name>A0A9N7VZS3_PLEPL</name>
<dbReference type="Proteomes" id="UP001153269">
    <property type="component" value="Unassembled WGS sequence"/>
</dbReference>
<comment type="caution">
    <text evidence="2">The sequence shown here is derived from an EMBL/GenBank/DDBJ whole genome shotgun (WGS) entry which is preliminary data.</text>
</comment>
<proteinExistence type="predicted"/>
<dbReference type="EMBL" id="CADEAL010004375">
    <property type="protein sequence ID" value="CAB1458172.1"/>
    <property type="molecule type" value="Genomic_DNA"/>
</dbReference>
<accession>A0A9N7VZS3</accession>
<feature type="region of interest" description="Disordered" evidence="1">
    <location>
        <begin position="1"/>
        <end position="35"/>
    </location>
</feature>
<evidence type="ECO:0000256" key="1">
    <source>
        <dbReference type="SAM" id="MobiDB-lite"/>
    </source>
</evidence>
<reference evidence="2" key="1">
    <citation type="submission" date="2020-03" db="EMBL/GenBank/DDBJ databases">
        <authorList>
            <person name="Weist P."/>
        </authorList>
    </citation>
    <scope>NUCLEOTIDE SEQUENCE</scope>
</reference>
<protein>
    <submittedName>
        <fullName evidence="2">Uncharacterized protein</fullName>
    </submittedName>
</protein>
<keyword evidence="3" id="KW-1185">Reference proteome</keyword>
<dbReference type="AlphaFoldDB" id="A0A9N7VZS3"/>